<dbReference type="AlphaFoldDB" id="A0A0R2Q9L6"/>
<gene>
    <name evidence="1" type="ORF">ABR75_05705</name>
</gene>
<sequence length="97" mass="11461">MNTDDLENFEAERELQLAQEYQAVVGMFKYAVETDRRFYLANNVDVKVMSEGPRPLMEVVLSDAWVWDMYRTSRFVPRVRVLSFKDLNIEELPPIDL</sequence>
<dbReference type="EMBL" id="LIBJ01000210">
    <property type="protein sequence ID" value="KRO46958.1"/>
    <property type="molecule type" value="Genomic_DNA"/>
</dbReference>
<accession>A0A0R2Q9L6</accession>
<reference evidence="1 2" key="1">
    <citation type="submission" date="2015-10" db="EMBL/GenBank/DDBJ databases">
        <title>Metagenome-Assembled Genomes uncover a global brackish microbiome.</title>
        <authorList>
            <person name="Hugerth L.W."/>
            <person name="Larsson J."/>
            <person name="Alneberg J."/>
            <person name="Lindh M.V."/>
            <person name="Legrand C."/>
            <person name="Pinhassi J."/>
            <person name="Andersson A.F."/>
        </authorList>
    </citation>
    <scope>NUCLEOTIDE SEQUENCE [LARGE SCALE GENOMIC DNA]</scope>
    <source>
        <strain evidence="1">BACL6 MAG-120924-bin43</strain>
    </source>
</reference>
<dbReference type="InterPro" id="IPR019592">
    <property type="entry name" value="DUF2469"/>
</dbReference>
<evidence type="ECO:0000313" key="2">
    <source>
        <dbReference type="Proteomes" id="UP000051017"/>
    </source>
</evidence>
<protein>
    <submittedName>
        <fullName evidence="1">Protein often found in actinomycetes clustered with signal peptidase and/or RNaseHII</fullName>
    </submittedName>
</protein>
<evidence type="ECO:0000313" key="1">
    <source>
        <dbReference type="EMBL" id="KRO46958.1"/>
    </source>
</evidence>
<dbReference type="Proteomes" id="UP000051017">
    <property type="component" value="Unassembled WGS sequence"/>
</dbReference>
<dbReference type="Pfam" id="PF10611">
    <property type="entry name" value="DUF2469"/>
    <property type="match status" value="1"/>
</dbReference>
<comment type="caution">
    <text evidence="1">The sequence shown here is derived from an EMBL/GenBank/DDBJ whole genome shotgun (WGS) entry which is preliminary data.</text>
</comment>
<name>A0A0R2Q9L6_9ACTN</name>
<organism evidence="1 2">
    <name type="scientific">Acidimicrobiia bacterium BACL6 MAG-120924-bin43</name>
    <dbReference type="NCBI Taxonomy" id="1655583"/>
    <lineage>
        <taxon>Bacteria</taxon>
        <taxon>Bacillati</taxon>
        <taxon>Actinomycetota</taxon>
        <taxon>Acidimicrobiia</taxon>
        <taxon>acIV cluster</taxon>
    </lineage>
</organism>
<proteinExistence type="predicted"/>